<comment type="caution">
    <text evidence="3">The sequence shown here is derived from an EMBL/GenBank/DDBJ whole genome shotgun (WGS) entry which is preliminary data.</text>
</comment>
<evidence type="ECO:0000313" key="3">
    <source>
        <dbReference type="EMBL" id="RBW68256.1"/>
    </source>
</evidence>
<dbReference type="GO" id="GO:0003697">
    <property type="term" value="F:single-stranded DNA binding"/>
    <property type="evidence" value="ECO:0007669"/>
    <property type="project" value="InterPro"/>
</dbReference>
<dbReference type="InterPro" id="IPR017113">
    <property type="entry name" value="Antirestriction_ArdC"/>
</dbReference>
<dbReference type="RefSeq" id="WP_113807434.1">
    <property type="nucleotide sequence ID" value="NZ_QOCW01000023.1"/>
</dbReference>
<dbReference type="InterPro" id="IPR013610">
    <property type="entry name" value="ArdC_N"/>
</dbReference>
<organism evidence="3 4">
    <name type="scientific">Bacillus taeanensis</name>
    <dbReference type="NCBI Taxonomy" id="273032"/>
    <lineage>
        <taxon>Bacteria</taxon>
        <taxon>Bacillati</taxon>
        <taxon>Bacillota</taxon>
        <taxon>Bacilli</taxon>
        <taxon>Bacillales</taxon>
        <taxon>Bacillaceae</taxon>
        <taxon>Bacillus</taxon>
    </lineage>
</organism>
<evidence type="ECO:0000259" key="1">
    <source>
        <dbReference type="Pfam" id="PF08401"/>
    </source>
</evidence>
<name>A0A366XRC4_9BACI</name>
<reference evidence="3 4" key="1">
    <citation type="submission" date="2018-07" db="EMBL/GenBank/DDBJ databases">
        <title>Lottiidibacillus patelloidae gen. nov., sp. nov., isolated from the intestinal tract of a marine limpet and the reclassification of B. taeanensis BH030017T, B. algicola KMM 3737T and B. hwajinpoensis SW-72T as genus Lottiidibacillus.</title>
        <authorList>
            <person name="Liu R."/>
            <person name="Huang Z."/>
        </authorList>
    </citation>
    <scope>NUCLEOTIDE SEQUENCE [LARGE SCALE GENOMIC DNA]</scope>
    <source>
        <strain evidence="3 4">BH030017</strain>
    </source>
</reference>
<dbReference type="Pfam" id="PF18818">
    <property type="entry name" value="MPTase-PolyVal"/>
    <property type="match status" value="1"/>
</dbReference>
<feature type="domain" description="Polyvalent protein metallopeptidase" evidence="2">
    <location>
        <begin position="130"/>
        <end position="259"/>
    </location>
</feature>
<evidence type="ECO:0000259" key="2">
    <source>
        <dbReference type="Pfam" id="PF18818"/>
    </source>
</evidence>
<sequence length="274" mass="31435">MASVYEIVTNKIIEKLEEGMIPWRRPWTNAGAVNWKTQKPYRGINVMLLESGEYASFKQIQEAGGKVKKGEKAHIVVFWKWLEKEDEETGKIEKIPMLRYFKVFNIQTQVEGLKSKRKTETFQHNPVEEAEKIIKGYQDAPRYTFMSGEAYYLPSRDIINVPPMKDFPNVNEYYSTMFHEIVHSTGHERRLHRQGIIEPAGFGSETYSREELIAEMGAAMLCGVSGIDNSTIDNSASYINSWLRKLKEDSRLVVQAAAKAQHAADYILGVTFEK</sequence>
<accession>A0A366XRC4</accession>
<evidence type="ECO:0000313" key="4">
    <source>
        <dbReference type="Proteomes" id="UP000253314"/>
    </source>
</evidence>
<dbReference type="EMBL" id="QOCW01000023">
    <property type="protein sequence ID" value="RBW68256.1"/>
    <property type="molecule type" value="Genomic_DNA"/>
</dbReference>
<dbReference type="Pfam" id="PF08401">
    <property type="entry name" value="ArdcN"/>
    <property type="match status" value="1"/>
</dbReference>
<dbReference type="Proteomes" id="UP000253314">
    <property type="component" value="Unassembled WGS sequence"/>
</dbReference>
<dbReference type="PIRSF" id="PIRSF037112">
    <property type="entry name" value="Antirestriction_ArdC"/>
    <property type="match status" value="1"/>
</dbReference>
<dbReference type="OrthoDB" id="9792687at2"/>
<proteinExistence type="predicted"/>
<dbReference type="InterPro" id="IPR041459">
    <property type="entry name" value="MPTase-PolyVal"/>
</dbReference>
<dbReference type="AlphaFoldDB" id="A0A366XRC4"/>
<keyword evidence="4" id="KW-1185">Reference proteome</keyword>
<protein>
    <submittedName>
        <fullName evidence="3">Antirestriction protein</fullName>
    </submittedName>
</protein>
<feature type="domain" description="N-terminal" evidence="1">
    <location>
        <begin position="3"/>
        <end position="104"/>
    </location>
</feature>
<gene>
    <name evidence="3" type="ORF">DS031_17950</name>
</gene>